<keyword evidence="2" id="KW-0227">DNA damage</keyword>
<comment type="caution">
    <text evidence="11">The sequence shown here is derived from an EMBL/GenBank/DDBJ whole genome shotgun (WGS) entry which is preliminary data.</text>
</comment>
<evidence type="ECO:0000256" key="2">
    <source>
        <dbReference type="ARBA" id="ARBA00022763"/>
    </source>
</evidence>
<keyword evidence="4 11" id="KW-0347">Helicase</keyword>
<dbReference type="SUPFAM" id="SSF52540">
    <property type="entry name" value="P-loop containing nucleoside triphosphate hydrolases"/>
    <property type="match status" value="1"/>
</dbReference>
<gene>
    <name evidence="11" type="ORF">N5B56_01210</name>
</gene>
<accession>A0ABT2M0F3</accession>
<evidence type="ECO:0000259" key="10">
    <source>
        <dbReference type="PROSITE" id="PS51194"/>
    </source>
</evidence>
<evidence type="ECO:0000256" key="6">
    <source>
        <dbReference type="ARBA" id="ARBA00023125"/>
    </source>
</evidence>
<feature type="domain" description="Helicase C-terminal" evidence="10">
    <location>
        <begin position="449"/>
        <end position="608"/>
    </location>
</feature>
<dbReference type="PANTHER" id="PTHR47964:SF1">
    <property type="entry name" value="ATP-DEPENDENT DNA HELICASE HOMOLOG RECG, CHLOROPLASTIC"/>
    <property type="match status" value="1"/>
</dbReference>
<dbReference type="Pfam" id="PF00271">
    <property type="entry name" value="Helicase_C"/>
    <property type="match status" value="1"/>
</dbReference>
<evidence type="ECO:0000259" key="9">
    <source>
        <dbReference type="PROSITE" id="PS51192"/>
    </source>
</evidence>
<name>A0ABT2M0F3_9FIRM</name>
<dbReference type="InterPro" id="IPR012340">
    <property type="entry name" value="NA-bd_OB-fold"/>
</dbReference>
<dbReference type="InterPro" id="IPR011545">
    <property type="entry name" value="DEAD/DEAH_box_helicase_dom"/>
</dbReference>
<keyword evidence="1" id="KW-0547">Nucleotide-binding</keyword>
<keyword evidence="5" id="KW-0067">ATP-binding</keyword>
<organism evidence="11 12">
    <name type="scientific">Eubacterium album</name>
    <dbReference type="NCBI Taxonomy" id="2978477"/>
    <lineage>
        <taxon>Bacteria</taxon>
        <taxon>Bacillati</taxon>
        <taxon>Bacillota</taxon>
        <taxon>Clostridia</taxon>
        <taxon>Eubacteriales</taxon>
        <taxon>Eubacteriaceae</taxon>
        <taxon>Eubacterium</taxon>
    </lineage>
</organism>
<dbReference type="InterPro" id="IPR014001">
    <property type="entry name" value="Helicase_ATP-bd"/>
</dbReference>
<evidence type="ECO:0000256" key="8">
    <source>
        <dbReference type="ARBA" id="ARBA00049819"/>
    </source>
</evidence>
<dbReference type="InterPro" id="IPR033454">
    <property type="entry name" value="RecG_wedge"/>
</dbReference>
<evidence type="ECO:0000256" key="1">
    <source>
        <dbReference type="ARBA" id="ARBA00022741"/>
    </source>
</evidence>
<dbReference type="GO" id="GO:0004386">
    <property type="term" value="F:helicase activity"/>
    <property type="evidence" value="ECO:0007669"/>
    <property type="project" value="UniProtKB-KW"/>
</dbReference>
<keyword evidence="6" id="KW-0238">DNA-binding</keyword>
<dbReference type="Gene3D" id="3.40.50.300">
    <property type="entry name" value="P-loop containing nucleotide triphosphate hydrolases"/>
    <property type="match status" value="2"/>
</dbReference>
<dbReference type="SMART" id="SM00487">
    <property type="entry name" value="DEXDc"/>
    <property type="match status" value="1"/>
</dbReference>
<dbReference type="Pfam" id="PF00270">
    <property type="entry name" value="DEAD"/>
    <property type="match status" value="1"/>
</dbReference>
<dbReference type="InterPro" id="IPR001650">
    <property type="entry name" value="Helicase_C-like"/>
</dbReference>
<evidence type="ECO:0000256" key="4">
    <source>
        <dbReference type="ARBA" id="ARBA00022806"/>
    </source>
</evidence>
<keyword evidence="7" id="KW-0234">DNA repair</keyword>
<dbReference type="Proteomes" id="UP001431199">
    <property type="component" value="Unassembled WGS sequence"/>
</dbReference>
<proteinExistence type="predicted"/>
<evidence type="ECO:0000256" key="7">
    <source>
        <dbReference type="ARBA" id="ARBA00023204"/>
    </source>
</evidence>
<dbReference type="InterPro" id="IPR027417">
    <property type="entry name" value="P-loop_NTPase"/>
</dbReference>
<dbReference type="InterPro" id="IPR045562">
    <property type="entry name" value="RecG_dom3_C"/>
</dbReference>
<dbReference type="Gene3D" id="2.40.50.140">
    <property type="entry name" value="Nucleic acid-binding proteins"/>
    <property type="match status" value="1"/>
</dbReference>
<dbReference type="InterPro" id="IPR047112">
    <property type="entry name" value="RecG/Mfd"/>
</dbReference>
<keyword evidence="3" id="KW-0378">Hydrolase</keyword>
<protein>
    <recommendedName>
        <fullName evidence="8">Probable DNA 3'-5' helicase RecG</fullName>
    </recommendedName>
</protein>
<dbReference type="PROSITE" id="PS51192">
    <property type="entry name" value="HELICASE_ATP_BIND_1"/>
    <property type="match status" value="1"/>
</dbReference>
<dbReference type="SUPFAM" id="SSF50249">
    <property type="entry name" value="Nucleic acid-binding proteins"/>
    <property type="match status" value="1"/>
</dbReference>
<reference evidence="11" key="1">
    <citation type="submission" date="2022-09" db="EMBL/GenBank/DDBJ databases">
        <title>Eubacterium sp. LFL-14 isolated from human feces.</title>
        <authorList>
            <person name="Liu F."/>
        </authorList>
    </citation>
    <scope>NUCLEOTIDE SEQUENCE</scope>
    <source>
        <strain evidence="11">LFL-14</strain>
    </source>
</reference>
<dbReference type="Pfam" id="PF17191">
    <property type="entry name" value="RecG_wedge"/>
    <property type="match status" value="1"/>
</dbReference>
<evidence type="ECO:0000256" key="5">
    <source>
        <dbReference type="ARBA" id="ARBA00022840"/>
    </source>
</evidence>
<dbReference type="RefSeq" id="WP_260978140.1">
    <property type="nucleotide sequence ID" value="NZ_JAODBU010000002.1"/>
</dbReference>
<evidence type="ECO:0000256" key="3">
    <source>
        <dbReference type="ARBA" id="ARBA00022801"/>
    </source>
</evidence>
<feature type="domain" description="Helicase ATP-binding" evidence="9">
    <location>
        <begin position="269"/>
        <end position="430"/>
    </location>
</feature>
<dbReference type="SMART" id="SM00490">
    <property type="entry name" value="HELICc"/>
    <property type="match status" value="1"/>
</dbReference>
<dbReference type="Pfam" id="PF19833">
    <property type="entry name" value="RecG_dom3_C"/>
    <property type="match status" value="1"/>
</dbReference>
<sequence>MNITEIKGIGEKKAKLFEKKGILTANDLIRYYPSGYEKYPEAATVFETAMVENIPLLAIVSSSPKVERKNGRCIVKVYVKDNTGGLICCTWFNIVEPILKNVTLGKLMVFNGKMTVNGKYKNIVQPDYYEMLDYGERVGTFKTTYPLTEKLTNNTVSNAISNLFEMNYTVENVVPKALRIKHHMPEIMDILKDVHYPKKESDFKNSNLWLQYEEMFAFLYNLKKNLKESSVSENKFQFFNKKDLQMLIQSLPYELTKDQKGALDTIVADLDGKHLSNRLIQGDVGCGKTVVALLSVMYAATNNYQAALIAPTEVLAKQHYDEALNLIKVSGLNIKVEFLAGSTTKKKKEKVEQMLLSKEPVVVIGTHSVINIANAFTTLAVTVIDEQHKFGVVQRNIIGSKGSHFIAMTATPIPRTLSLAMFGNGSIAEIKSMPNGRLPVQTCFINNKSIAKAFNFINAEVVKGNQAYIVCPAIEENENVPLISVDEIHKMITAHLPNLKVAVVHGKTKAKEKEQIMTAYKNNEINVLISTTVIEVGVNVPNATVITIINAERFGLSTLHQLRGRVGRGNKQSYCILVDCLESADSKNRMEIMTRSTDGFEIAEADLRMRGPGELLGKEQSGQLKFKIAKIENQRLFSAAMMDAEDVVNGKLLITDIEKENLRKFI</sequence>
<dbReference type="PANTHER" id="PTHR47964">
    <property type="entry name" value="ATP-DEPENDENT DNA HELICASE HOMOLOG RECG, CHLOROPLASTIC"/>
    <property type="match status" value="1"/>
</dbReference>
<keyword evidence="12" id="KW-1185">Reference proteome</keyword>
<dbReference type="EMBL" id="JAODBU010000002">
    <property type="protein sequence ID" value="MCT7397703.1"/>
    <property type="molecule type" value="Genomic_DNA"/>
</dbReference>
<dbReference type="PROSITE" id="PS51194">
    <property type="entry name" value="HELICASE_CTER"/>
    <property type="match status" value="1"/>
</dbReference>
<evidence type="ECO:0000313" key="12">
    <source>
        <dbReference type="Proteomes" id="UP001431199"/>
    </source>
</evidence>
<evidence type="ECO:0000313" key="11">
    <source>
        <dbReference type="EMBL" id="MCT7397703.1"/>
    </source>
</evidence>